<reference evidence="7" key="2">
    <citation type="submission" date="2020-08" db="EMBL/GenBank/DDBJ databases">
        <title>Plant Genome Project.</title>
        <authorList>
            <person name="Zhang R.-G."/>
        </authorList>
    </citation>
    <scope>NUCLEOTIDE SEQUENCE</scope>
    <source>
        <strain evidence="7">Huo1</strain>
        <tissue evidence="7">Leaf</tissue>
    </source>
</reference>
<evidence type="ECO:0000256" key="5">
    <source>
        <dbReference type="RuleBase" id="RU003682"/>
    </source>
</evidence>
<dbReference type="InterPro" id="IPR026992">
    <property type="entry name" value="DIOX_N"/>
</dbReference>
<accession>A0A8X8YZX4</accession>
<dbReference type="PROSITE" id="PS51471">
    <property type="entry name" value="FE2OG_OXY"/>
    <property type="match status" value="1"/>
</dbReference>
<dbReference type="GO" id="GO:0009805">
    <property type="term" value="P:coumarin biosynthetic process"/>
    <property type="evidence" value="ECO:0007669"/>
    <property type="project" value="UniProtKB-ARBA"/>
</dbReference>
<evidence type="ECO:0000256" key="2">
    <source>
        <dbReference type="ARBA" id="ARBA00022723"/>
    </source>
</evidence>
<dbReference type="Proteomes" id="UP000298416">
    <property type="component" value="Unassembled WGS sequence"/>
</dbReference>
<evidence type="ECO:0000256" key="3">
    <source>
        <dbReference type="ARBA" id="ARBA00023002"/>
    </source>
</evidence>
<dbReference type="PANTHER" id="PTHR10209">
    <property type="entry name" value="OXIDOREDUCTASE, 2OG-FE II OXYGENASE FAMILY PROTEIN"/>
    <property type="match status" value="1"/>
</dbReference>
<gene>
    <name evidence="7" type="ORF">SASPL_154590</name>
</gene>
<comment type="similarity">
    <text evidence="1 5">Belongs to the iron/ascorbate-dependent oxidoreductase family.</text>
</comment>
<evidence type="ECO:0000313" key="8">
    <source>
        <dbReference type="Proteomes" id="UP000298416"/>
    </source>
</evidence>
<dbReference type="GO" id="GO:0002238">
    <property type="term" value="P:response to molecule of fungal origin"/>
    <property type="evidence" value="ECO:0007669"/>
    <property type="project" value="UniProtKB-ARBA"/>
</dbReference>
<sequence>MIKEKEALIPEFSNVSLLNCIDLANPDVQSSVSLLKQVCLDSGFFYVINHGIDKEFMDEVFSQSKRFFSLPKEDKMKLLRNEKNRGFTPLFDQSLDPTNQMHGDYKEGYYIGVEVSEDHSDAQKPFYGPNRWPSEVSACRMPVLVLNALLLGHGNFSQVYVAQMEGNYGEILSRCTVICLMISILDINRDVARSISRLIALALGLNVNYFCQPGILGKSIATLQLLYYEDQISEPANGIFGAGAHSDFGLITLLATDDNYGLLICKDKDAKPQIWEAFIVNIGDMLERWSNCFFRSTLHRVLGNGRERYSIAFFVEPNHDCVVECLPTCQSEQNPPKFTPIKCEDYLLQRYKDTHADLNTYK</sequence>
<dbReference type="Pfam" id="PF03171">
    <property type="entry name" value="2OG-FeII_Oxy"/>
    <property type="match status" value="1"/>
</dbReference>
<dbReference type="GO" id="GO:0016706">
    <property type="term" value="F:2-oxoglutarate-dependent dioxygenase activity"/>
    <property type="evidence" value="ECO:0007669"/>
    <property type="project" value="UniProtKB-ARBA"/>
</dbReference>
<keyword evidence="2 5" id="KW-0479">Metal-binding</keyword>
<comment type="caution">
    <text evidence="7">The sequence shown here is derived from an EMBL/GenBank/DDBJ whole genome shotgun (WGS) entry which is preliminary data.</text>
</comment>
<dbReference type="Gene3D" id="2.60.120.330">
    <property type="entry name" value="B-lactam Antibiotic, Isopenicillin N Synthase, Chain"/>
    <property type="match status" value="1"/>
</dbReference>
<evidence type="ECO:0000259" key="6">
    <source>
        <dbReference type="PROSITE" id="PS51471"/>
    </source>
</evidence>
<dbReference type="PANTHER" id="PTHR10209:SF867">
    <property type="entry name" value="2-OXOGLUTARATE (2OG) AND FE(II)-DEPENDENT OXYGENASE SUPERFAMILY PROTEIN"/>
    <property type="match status" value="1"/>
</dbReference>
<feature type="domain" description="Fe2OG dioxygenase" evidence="6">
    <location>
        <begin position="219"/>
        <end position="317"/>
    </location>
</feature>
<keyword evidence="4 5" id="KW-0408">Iron</keyword>
<reference evidence="7" key="1">
    <citation type="submission" date="2018-01" db="EMBL/GenBank/DDBJ databases">
        <authorList>
            <person name="Mao J.F."/>
        </authorList>
    </citation>
    <scope>NUCLEOTIDE SEQUENCE</scope>
    <source>
        <strain evidence="7">Huo1</strain>
        <tissue evidence="7">Leaf</tissue>
    </source>
</reference>
<dbReference type="InterPro" id="IPR027443">
    <property type="entry name" value="IPNS-like_sf"/>
</dbReference>
<proteinExistence type="inferred from homology"/>
<dbReference type="GO" id="GO:0046872">
    <property type="term" value="F:metal ion binding"/>
    <property type="evidence" value="ECO:0007669"/>
    <property type="project" value="UniProtKB-KW"/>
</dbReference>
<dbReference type="AlphaFoldDB" id="A0A8X8YZX4"/>
<evidence type="ECO:0000256" key="4">
    <source>
        <dbReference type="ARBA" id="ARBA00023004"/>
    </source>
</evidence>
<name>A0A8X8YZX4_SALSN</name>
<dbReference type="Pfam" id="PF14226">
    <property type="entry name" value="DIOX_N"/>
    <property type="match status" value="1"/>
</dbReference>
<keyword evidence="8" id="KW-1185">Reference proteome</keyword>
<keyword evidence="3 5" id="KW-0560">Oxidoreductase</keyword>
<protein>
    <recommendedName>
        <fullName evidence="6">Fe2OG dioxygenase domain-containing protein</fullName>
    </recommendedName>
</protein>
<dbReference type="InterPro" id="IPR044861">
    <property type="entry name" value="IPNS-like_FE2OG_OXY"/>
</dbReference>
<evidence type="ECO:0000256" key="1">
    <source>
        <dbReference type="ARBA" id="ARBA00008056"/>
    </source>
</evidence>
<dbReference type="EMBL" id="PNBA02000022">
    <property type="protein sequence ID" value="KAG6385712.1"/>
    <property type="molecule type" value="Genomic_DNA"/>
</dbReference>
<dbReference type="SUPFAM" id="SSF51197">
    <property type="entry name" value="Clavaminate synthase-like"/>
    <property type="match status" value="1"/>
</dbReference>
<organism evidence="7">
    <name type="scientific">Salvia splendens</name>
    <name type="common">Scarlet sage</name>
    <dbReference type="NCBI Taxonomy" id="180675"/>
    <lineage>
        <taxon>Eukaryota</taxon>
        <taxon>Viridiplantae</taxon>
        <taxon>Streptophyta</taxon>
        <taxon>Embryophyta</taxon>
        <taxon>Tracheophyta</taxon>
        <taxon>Spermatophyta</taxon>
        <taxon>Magnoliopsida</taxon>
        <taxon>eudicotyledons</taxon>
        <taxon>Gunneridae</taxon>
        <taxon>Pentapetalae</taxon>
        <taxon>asterids</taxon>
        <taxon>lamiids</taxon>
        <taxon>Lamiales</taxon>
        <taxon>Lamiaceae</taxon>
        <taxon>Nepetoideae</taxon>
        <taxon>Mentheae</taxon>
        <taxon>Salviinae</taxon>
        <taxon>Salvia</taxon>
        <taxon>Salvia subgen. Calosphace</taxon>
        <taxon>core Calosphace</taxon>
    </lineage>
</organism>
<evidence type="ECO:0000313" key="7">
    <source>
        <dbReference type="EMBL" id="KAG6385712.1"/>
    </source>
</evidence>
<dbReference type="InterPro" id="IPR005123">
    <property type="entry name" value="Oxoglu/Fe-dep_dioxygenase_dom"/>
</dbReference>